<comment type="caution">
    <text evidence="2">The sequence shown here is derived from an EMBL/GenBank/DDBJ whole genome shotgun (WGS) entry which is preliminary data.</text>
</comment>
<dbReference type="EMBL" id="BTSX01000006">
    <property type="protein sequence ID" value="GMT05415.1"/>
    <property type="molecule type" value="Genomic_DNA"/>
</dbReference>
<keyword evidence="1" id="KW-0472">Membrane</keyword>
<sequence>MSRLAASWPYENERRALNWPVHVGLFANMVSSALICTKINADMVLFNARTSFFEAVKKAPKAPLVFGIYSSGVTFFVMHQVFISSALFGEDRPCSSCLLSTSATVAITSGVAVPMLSTPYLCHYIQNGYNAKHFPPLKNMIEVLTLCWEGSRAVRPLVPALIALQVAVAAASTYAALWGRSRLFDTLDSDAELARDLMIGAQSKLGMKEKLTNWLANVPFFGGVIRETPPEQERLQV</sequence>
<accession>A0AAV5UHA6</accession>
<feature type="transmembrane region" description="Helical" evidence="1">
    <location>
        <begin position="157"/>
        <end position="177"/>
    </location>
</feature>
<keyword evidence="1" id="KW-1133">Transmembrane helix</keyword>
<evidence type="ECO:0000313" key="3">
    <source>
        <dbReference type="Proteomes" id="UP001432027"/>
    </source>
</evidence>
<dbReference type="Pfam" id="PF23408">
    <property type="entry name" value="TMEM126_like"/>
    <property type="match status" value="1"/>
</dbReference>
<dbReference type="InterPro" id="IPR057591">
    <property type="entry name" value="TMEM126-like"/>
</dbReference>
<dbReference type="AlphaFoldDB" id="A0AAV5UHA6"/>
<name>A0AAV5UHA6_9BILA</name>
<proteinExistence type="predicted"/>
<evidence type="ECO:0000256" key="1">
    <source>
        <dbReference type="SAM" id="Phobius"/>
    </source>
</evidence>
<gene>
    <name evidence="2" type="ORF">PENTCL1PPCAC_27589</name>
</gene>
<evidence type="ECO:0000313" key="2">
    <source>
        <dbReference type="EMBL" id="GMT05415.1"/>
    </source>
</evidence>
<evidence type="ECO:0008006" key="4">
    <source>
        <dbReference type="Google" id="ProtNLM"/>
    </source>
</evidence>
<protein>
    <recommendedName>
        <fullName evidence="4">G protein-coupled receptor</fullName>
    </recommendedName>
</protein>
<keyword evidence="1" id="KW-0812">Transmembrane</keyword>
<dbReference type="Proteomes" id="UP001432027">
    <property type="component" value="Unassembled WGS sequence"/>
</dbReference>
<keyword evidence="3" id="KW-1185">Reference proteome</keyword>
<feature type="transmembrane region" description="Helical" evidence="1">
    <location>
        <begin position="62"/>
        <end position="83"/>
    </location>
</feature>
<reference evidence="2" key="1">
    <citation type="submission" date="2023-10" db="EMBL/GenBank/DDBJ databases">
        <title>Genome assembly of Pristionchus species.</title>
        <authorList>
            <person name="Yoshida K."/>
            <person name="Sommer R.J."/>
        </authorList>
    </citation>
    <scope>NUCLEOTIDE SEQUENCE</scope>
    <source>
        <strain evidence="2">RS0144</strain>
    </source>
</reference>
<organism evidence="2 3">
    <name type="scientific">Pristionchus entomophagus</name>
    <dbReference type="NCBI Taxonomy" id="358040"/>
    <lineage>
        <taxon>Eukaryota</taxon>
        <taxon>Metazoa</taxon>
        <taxon>Ecdysozoa</taxon>
        <taxon>Nematoda</taxon>
        <taxon>Chromadorea</taxon>
        <taxon>Rhabditida</taxon>
        <taxon>Rhabditina</taxon>
        <taxon>Diplogasteromorpha</taxon>
        <taxon>Diplogasteroidea</taxon>
        <taxon>Neodiplogasteridae</taxon>
        <taxon>Pristionchus</taxon>
    </lineage>
</organism>